<evidence type="ECO:0000256" key="2">
    <source>
        <dbReference type="ARBA" id="ARBA00023002"/>
    </source>
</evidence>
<evidence type="ECO:0000256" key="13">
    <source>
        <dbReference type="ARBA" id="ARBA00048144"/>
    </source>
</evidence>
<dbReference type="EMBL" id="KK115268">
    <property type="protein sequence ID" value="KFM64614.1"/>
    <property type="molecule type" value="Genomic_DNA"/>
</dbReference>
<comment type="catalytic activity">
    <reaction evidence="15">
        <text>resolvin D2 + NAD(+) = 7-oxoresolvin D2 + NADH + H(+)</text>
        <dbReference type="Rhea" id="RHEA:53584"/>
        <dbReference type="ChEBI" id="CHEBI:15378"/>
        <dbReference type="ChEBI" id="CHEBI:57540"/>
        <dbReference type="ChEBI" id="CHEBI:57945"/>
        <dbReference type="ChEBI" id="CHEBI:133367"/>
        <dbReference type="ChEBI" id="CHEBI:137497"/>
    </reaction>
    <physiologicalReaction direction="left-to-right" evidence="15">
        <dbReference type="Rhea" id="RHEA:53585"/>
    </physiologicalReaction>
</comment>
<dbReference type="InterPro" id="IPR020904">
    <property type="entry name" value="Sc_DH/Rdtase_CS"/>
</dbReference>
<comment type="catalytic activity">
    <reaction evidence="9">
        <text>prostaglandin E1 + NAD(+) = 15-oxoprostaglandin E1 + NADH + H(+)</text>
        <dbReference type="Rhea" id="RHEA:16477"/>
        <dbReference type="ChEBI" id="CHEBI:15378"/>
        <dbReference type="ChEBI" id="CHEBI:57397"/>
        <dbReference type="ChEBI" id="CHEBI:57401"/>
        <dbReference type="ChEBI" id="CHEBI:57540"/>
        <dbReference type="ChEBI" id="CHEBI:57945"/>
    </reaction>
    <physiologicalReaction direction="left-to-right" evidence="9">
        <dbReference type="Rhea" id="RHEA:16478"/>
    </physiologicalReaction>
</comment>
<evidence type="ECO:0000313" key="22">
    <source>
        <dbReference type="EMBL" id="KFM64614.1"/>
    </source>
</evidence>
<evidence type="ECO:0000256" key="16">
    <source>
        <dbReference type="ARBA" id="ARBA00048535"/>
    </source>
</evidence>
<evidence type="ECO:0000256" key="14">
    <source>
        <dbReference type="ARBA" id="ARBA00048170"/>
    </source>
</evidence>
<dbReference type="GO" id="GO:0005737">
    <property type="term" value="C:cytoplasm"/>
    <property type="evidence" value="ECO:0007669"/>
    <property type="project" value="TreeGrafter"/>
</dbReference>
<dbReference type="AlphaFoldDB" id="A0A087THM5"/>
<dbReference type="OrthoDB" id="6432056at2759"/>
<dbReference type="PANTHER" id="PTHR44229">
    <property type="entry name" value="15-HYDROXYPROSTAGLANDIN DEHYDROGENASE [NAD(+)]"/>
    <property type="match status" value="1"/>
</dbReference>
<name>A0A087THM5_STEMI</name>
<dbReference type="STRING" id="407821.A0A087THM5"/>
<comment type="similarity">
    <text evidence="1">Belongs to the short-chain dehydrogenases/reductases (SDR) family.</text>
</comment>
<evidence type="ECO:0000256" key="10">
    <source>
        <dbReference type="ARBA" id="ARBA00047672"/>
    </source>
</evidence>
<evidence type="ECO:0000313" key="23">
    <source>
        <dbReference type="Proteomes" id="UP000054359"/>
    </source>
</evidence>
<dbReference type="Pfam" id="PF00106">
    <property type="entry name" value="adh_short"/>
    <property type="match status" value="1"/>
</dbReference>
<evidence type="ECO:0000256" key="5">
    <source>
        <dbReference type="ARBA" id="ARBA00040276"/>
    </source>
</evidence>
<comment type="catalytic activity">
    <reaction evidence="12">
        <text>15-oxo-(5S,6R)-dihydroxy-(7E,9E,11Z)-eicosatrienoate + NADH + H(+) = (5S,6R,15S)-trihydroxy-(7E,9E,11Z)-eicosatrienoate + NAD(+)</text>
        <dbReference type="Rhea" id="RHEA:41596"/>
        <dbReference type="ChEBI" id="CHEBI:15378"/>
        <dbReference type="ChEBI" id="CHEBI:57540"/>
        <dbReference type="ChEBI" id="CHEBI:57945"/>
        <dbReference type="ChEBI" id="CHEBI:78325"/>
        <dbReference type="ChEBI" id="CHEBI:78329"/>
    </reaction>
    <physiologicalReaction direction="left-to-right" evidence="12">
        <dbReference type="Rhea" id="RHEA:41597"/>
    </physiologicalReaction>
</comment>
<evidence type="ECO:0000256" key="12">
    <source>
        <dbReference type="ARBA" id="ARBA00048140"/>
    </source>
</evidence>
<dbReference type="PANTHER" id="PTHR44229:SF4">
    <property type="entry name" value="15-HYDROXYPROSTAGLANDIN DEHYDROGENASE [NAD(+)]"/>
    <property type="match status" value="1"/>
</dbReference>
<evidence type="ECO:0000256" key="7">
    <source>
        <dbReference type="ARBA" id="ARBA00042026"/>
    </source>
</evidence>
<comment type="catalytic activity">
    <reaction evidence="18">
        <text>prostaglandin E2 + NAD(+) = 15-oxoprostaglandin E2 + NADH + H(+)</text>
        <dbReference type="Rhea" id="RHEA:11876"/>
        <dbReference type="ChEBI" id="CHEBI:15378"/>
        <dbReference type="ChEBI" id="CHEBI:57400"/>
        <dbReference type="ChEBI" id="CHEBI:57540"/>
        <dbReference type="ChEBI" id="CHEBI:57945"/>
        <dbReference type="ChEBI" id="CHEBI:606564"/>
        <dbReference type="EC" id="1.1.1.141"/>
    </reaction>
    <physiologicalReaction direction="left-to-right" evidence="18">
        <dbReference type="Rhea" id="RHEA:11877"/>
    </physiologicalReaction>
</comment>
<comment type="catalytic activity">
    <reaction evidence="19">
        <text>resolvin D2 + NAD(+) = 16-oxoresolvin D2 + NADH + H(+)</text>
        <dbReference type="Rhea" id="RHEA:53588"/>
        <dbReference type="ChEBI" id="CHEBI:15378"/>
        <dbReference type="ChEBI" id="CHEBI:57540"/>
        <dbReference type="ChEBI" id="CHEBI:57945"/>
        <dbReference type="ChEBI" id="CHEBI:133367"/>
        <dbReference type="ChEBI" id="CHEBI:137498"/>
    </reaction>
    <physiologicalReaction direction="left-to-right" evidence="19">
        <dbReference type="Rhea" id="RHEA:53589"/>
    </physiologicalReaction>
</comment>
<evidence type="ECO:0000256" key="20">
    <source>
        <dbReference type="ARBA" id="ARBA00049151"/>
    </source>
</evidence>
<reference evidence="22 23" key="1">
    <citation type="submission" date="2013-11" db="EMBL/GenBank/DDBJ databases">
        <title>Genome sequencing of Stegodyphus mimosarum.</title>
        <authorList>
            <person name="Bechsgaard J."/>
        </authorList>
    </citation>
    <scope>NUCLEOTIDE SEQUENCE [LARGE SCALE GENOMIC DNA]</scope>
</reference>
<gene>
    <name evidence="22" type="ORF">X975_14243</name>
</gene>
<dbReference type="GO" id="GO:0016404">
    <property type="term" value="F:15-hydroxyprostaglandin dehydrogenase (NAD+) activity"/>
    <property type="evidence" value="ECO:0007669"/>
    <property type="project" value="UniProtKB-EC"/>
</dbReference>
<evidence type="ECO:0000256" key="6">
    <source>
        <dbReference type="ARBA" id="ARBA00041812"/>
    </source>
</evidence>
<comment type="catalytic activity">
    <reaction evidence="11">
        <text>14-hydroxy-(4Z,7Z,10Z,12E,16Z,19Z)-docosahexaenoate + NAD(+) = 14-oxo-(4Z,7Z,10Z,12E,16Z,19Z)-docosahexaenoate + NADH + H(+)</text>
        <dbReference type="Rhea" id="RHEA:48952"/>
        <dbReference type="ChEBI" id="CHEBI:15378"/>
        <dbReference type="ChEBI" id="CHEBI:57540"/>
        <dbReference type="ChEBI" id="CHEBI:57945"/>
        <dbReference type="ChEBI" id="CHEBI:90866"/>
        <dbReference type="ChEBI" id="CHEBI:90867"/>
    </reaction>
    <physiologicalReaction direction="left-to-right" evidence="11">
        <dbReference type="Rhea" id="RHEA:48953"/>
    </physiologicalReaction>
</comment>
<comment type="catalytic activity">
    <reaction evidence="13">
        <text>(11R)-hydroxy-(5Z,8Z,12E,14Z)-eicosatetraenoate + NAD(+) = 11-oxo-(5Z,8Z,12E,14Z)-eicosatetraenoate + NADH + H(+)</text>
        <dbReference type="Rhea" id="RHEA:48640"/>
        <dbReference type="ChEBI" id="CHEBI:15378"/>
        <dbReference type="ChEBI" id="CHEBI:57540"/>
        <dbReference type="ChEBI" id="CHEBI:57945"/>
        <dbReference type="ChEBI" id="CHEBI:78836"/>
        <dbReference type="ChEBI" id="CHEBI:90697"/>
    </reaction>
    <physiologicalReaction direction="left-to-right" evidence="13">
        <dbReference type="Rhea" id="RHEA:48641"/>
    </physiologicalReaction>
</comment>
<comment type="catalytic activity">
    <reaction evidence="16">
        <text>lipoxin A4 + NAD(+) = 15-oxo-(5S,6R)-dihydroxy-(7E,9E,11Z,13E)-eicosatetraenoate + NADH + H(+)</text>
        <dbReference type="Rhea" id="RHEA:41572"/>
        <dbReference type="ChEBI" id="CHEBI:15378"/>
        <dbReference type="ChEBI" id="CHEBI:57540"/>
        <dbReference type="ChEBI" id="CHEBI:57945"/>
        <dbReference type="ChEBI" id="CHEBI:67026"/>
        <dbReference type="ChEBI" id="CHEBI:78311"/>
    </reaction>
    <physiologicalReaction direction="left-to-right" evidence="16">
        <dbReference type="Rhea" id="RHEA:41573"/>
    </physiologicalReaction>
</comment>
<dbReference type="PRINTS" id="PR00080">
    <property type="entry name" value="SDRFAMILY"/>
</dbReference>
<dbReference type="EC" id="1.1.1.232" evidence="4"/>
<proteinExistence type="inferred from homology"/>
<evidence type="ECO:0000256" key="21">
    <source>
        <dbReference type="ARBA" id="ARBA00049188"/>
    </source>
</evidence>
<evidence type="ECO:0000256" key="17">
    <source>
        <dbReference type="ARBA" id="ARBA00048611"/>
    </source>
</evidence>
<dbReference type="Gene3D" id="3.40.50.720">
    <property type="entry name" value="NAD(P)-binding Rossmann-like Domain"/>
    <property type="match status" value="1"/>
</dbReference>
<dbReference type="Proteomes" id="UP000054359">
    <property type="component" value="Unassembled WGS sequence"/>
</dbReference>
<evidence type="ECO:0000256" key="11">
    <source>
        <dbReference type="ARBA" id="ARBA00048008"/>
    </source>
</evidence>
<dbReference type="OMA" id="ILNEHEW"/>
<dbReference type="GO" id="GO:0047034">
    <property type="term" value="F:15-hydroxyicosatetraenoate dehydrogenase activity"/>
    <property type="evidence" value="ECO:0007669"/>
    <property type="project" value="UniProtKB-EC"/>
</dbReference>
<dbReference type="PROSITE" id="PS00061">
    <property type="entry name" value="ADH_SHORT"/>
    <property type="match status" value="1"/>
</dbReference>
<comment type="catalytic activity">
    <reaction evidence="21">
        <text>resolvin E1 + NAD(+) = 18-oxo-resolvin E1 + NADH + H(+)</text>
        <dbReference type="Rhea" id="RHEA:49244"/>
        <dbReference type="ChEBI" id="CHEBI:15378"/>
        <dbReference type="ChEBI" id="CHEBI:57540"/>
        <dbReference type="ChEBI" id="CHEBI:57945"/>
        <dbReference type="ChEBI" id="CHEBI:91000"/>
        <dbReference type="ChEBI" id="CHEBI:91001"/>
    </reaction>
    <physiologicalReaction direction="left-to-right" evidence="21">
        <dbReference type="Rhea" id="RHEA:49245"/>
    </physiologicalReaction>
</comment>
<organism evidence="22 23">
    <name type="scientific">Stegodyphus mimosarum</name>
    <name type="common">African social velvet spider</name>
    <dbReference type="NCBI Taxonomy" id="407821"/>
    <lineage>
        <taxon>Eukaryota</taxon>
        <taxon>Metazoa</taxon>
        <taxon>Ecdysozoa</taxon>
        <taxon>Arthropoda</taxon>
        <taxon>Chelicerata</taxon>
        <taxon>Arachnida</taxon>
        <taxon>Araneae</taxon>
        <taxon>Araneomorphae</taxon>
        <taxon>Entelegynae</taxon>
        <taxon>Eresoidea</taxon>
        <taxon>Eresidae</taxon>
        <taxon>Stegodyphus</taxon>
    </lineage>
</organism>
<keyword evidence="23" id="KW-1185">Reference proteome</keyword>
<comment type="catalytic activity">
    <reaction evidence="14">
        <text>resolvin D1 + NAD(+) = 17-oxoresolvin D1 + NADH + H(+)</text>
        <dbReference type="Rhea" id="RHEA:50128"/>
        <dbReference type="ChEBI" id="CHEBI:15378"/>
        <dbReference type="ChEBI" id="CHEBI:57540"/>
        <dbReference type="ChEBI" id="CHEBI:57945"/>
        <dbReference type="ChEBI" id="CHEBI:132079"/>
        <dbReference type="ChEBI" id="CHEBI:132081"/>
    </reaction>
    <physiologicalReaction direction="left-to-right" evidence="14">
        <dbReference type="Rhea" id="RHEA:50129"/>
    </physiologicalReaction>
</comment>
<evidence type="ECO:0000256" key="19">
    <source>
        <dbReference type="ARBA" id="ARBA00048921"/>
    </source>
</evidence>
<evidence type="ECO:0000256" key="15">
    <source>
        <dbReference type="ARBA" id="ARBA00048393"/>
    </source>
</evidence>
<accession>A0A087THM5</accession>
<protein>
    <recommendedName>
        <fullName evidence="5">15-hydroxyprostaglandin dehydrogenase [NAD(+)]</fullName>
        <ecNumber evidence="3">1.1.1.141</ecNumber>
        <ecNumber evidence="4">1.1.1.232</ecNumber>
    </recommendedName>
    <alternativeName>
        <fullName evidence="7">Eicosanoid/docosanoid dehydrogenase [NAD(+)]</fullName>
    </alternativeName>
    <alternativeName>
        <fullName evidence="6">Prostaglandin dehydrogenase 1</fullName>
    </alternativeName>
</protein>
<comment type="catalytic activity">
    <reaction evidence="17">
        <text>prostaglandin A1 + NAD(+) = 15-oxo-prostaglandin A1 + NADH + H(+)</text>
        <dbReference type="Rhea" id="RHEA:41263"/>
        <dbReference type="ChEBI" id="CHEBI:15378"/>
        <dbReference type="ChEBI" id="CHEBI:57398"/>
        <dbReference type="ChEBI" id="CHEBI:57540"/>
        <dbReference type="ChEBI" id="CHEBI:57945"/>
        <dbReference type="ChEBI" id="CHEBI:85072"/>
    </reaction>
    <physiologicalReaction direction="left-to-right" evidence="17">
        <dbReference type="Rhea" id="RHEA:41264"/>
    </physiologicalReaction>
</comment>
<evidence type="ECO:0000256" key="4">
    <source>
        <dbReference type="ARBA" id="ARBA00039060"/>
    </source>
</evidence>
<comment type="catalytic activity">
    <reaction evidence="10">
        <text>resolvin D1 + NAD(+) = 8-oxoresolvin D1 + NADH + H(+)</text>
        <dbReference type="Rhea" id="RHEA:50124"/>
        <dbReference type="ChEBI" id="CHEBI:15378"/>
        <dbReference type="ChEBI" id="CHEBI:57540"/>
        <dbReference type="ChEBI" id="CHEBI:57945"/>
        <dbReference type="ChEBI" id="CHEBI:132079"/>
        <dbReference type="ChEBI" id="CHEBI:132080"/>
    </reaction>
    <physiologicalReaction direction="left-to-right" evidence="10">
        <dbReference type="Rhea" id="RHEA:50125"/>
    </physiologicalReaction>
</comment>
<evidence type="ECO:0000256" key="8">
    <source>
        <dbReference type="ARBA" id="ARBA00045705"/>
    </source>
</evidence>
<keyword evidence="2" id="KW-0560">Oxidoreductase</keyword>
<evidence type="ECO:0000256" key="3">
    <source>
        <dbReference type="ARBA" id="ARBA00038968"/>
    </source>
</evidence>
<dbReference type="InterPro" id="IPR002347">
    <property type="entry name" value="SDR_fam"/>
</dbReference>
<comment type="function">
    <text evidence="8">Catalyzes the NAD-dependent dehydrogenation (oxidation) of a broad array of hydroxylated polyunsaturated fatty acids (mainly eicosanoids and docosanoids, including prostaglandins, lipoxins and resolvins), yielding their corresponding keto (oxo) metabolites. Decreases the levels of the pro-proliferative prostaglandins such as prostaglandin E2 (whose activity is increased in cancer because of an increase in the expression of cyclooxygenase 2) and generates oxo-fatty acid products that can profoundly influence cell function by abrogating pro-inflammatory cytokine expression. Converts resolvins E1, D1 and D2 to their oxo products, which represents a mode of resolvin inactivation. Resolvin E1 plays important roles during the resolution phase of acute inflammation, while resolvins D1 and D2 have a unique role in obesity-induced adipose inflammation.</text>
</comment>
<sequence>MLNEGMKVSVCDINENVGKNFPEDILEDQKNKVVFCKCDVSSESEFRAAFDKTIKTFGRIDLLINNAGILNEHEWKRVIDVNFVGVINGIHLAFEYMGIDKGGCGGTVINTGSNAAFEPIPLAPVYSGCKHGVIGLTRNYG</sequence>
<evidence type="ECO:0000256" key="18">
    <source>
        <dbReference type="ARBA" id="ARBA00048739"/>
    </source>
</evidence>
<dbReference type="InterPro" id="IPR036291">
    <property type="entry name" value="NAD(P)-bd_dom_sf"/>
</dbReference>
<feature type="non-terminal residue" evidence="22">
    <location>
        <position position="141"/>
    </location>
</feature>
<dbReference type="EC" id="1.1.1.141" evidence="3"/>
<evidence type="ECO:0000256" key="9">
    <source>
        <dbReference type="ARBA" id="ARBA00047325"/>
    </source>
</evidence>
<comment type="catalytic activity">
    <reaction evidence="20">
        <text>(15S)-hydroxy-(5Z,8Z,11Z,13E)-eicosatetraenoate + NAD(+) = 15-oxo-(5Z,8Z,11Z,13E)-eicosatetraenoate + NADH + H(+)</text>
        <dbReference type="Rhea" id="RHEA:23260"/>
        <dbReference type="ChEBI" id="CHEBI:15378"/>
        <dbReference type="ChEBI" id="CHEBI:57409"/>
        <dbReference type="ChEBI" id="CHEBI:57410"/>
        <dbReference type="ChEBI" id="CHEBI:57540"/>
        <dbReference type="ChEBI" id="CHEBI:57945"/>
        <dbReference type="EC" id="1.1.1.232"/>
    </reaction>
    <physiologicalReaction direction="left-to-right" evidence="20">
        <dbReference type="Rhea" id="RHEA:23261"/>
    </physiologicalReaction>
</comment>
<dbReference type="PRINTS" id="PR01167">
    <property type="entry name" value="INSADHFAMILY"/>
</dbReference>
<evidence type="ECO:0000256" key="1">
    <source>
        <dbReference type="ARBA" id="ARBA00006484"/>
    </source>
</evidence>
<dbReference type="SUPFAM" id="SSF51735">
    <property type="entry name" value="NAD(P)-binding Rossmann-fold domains"/>
    <property type="match status" value="1"/>
</dbReference>